<gene>
    <name evidence="2" type="ORF">METZ01_LOCUS201662</name>
</gene>
<evidence type="ECO:0000313" key="2">
    <source>
        <dbReference type="EMBL" id="SVB48808.1"/>
    </source>
</evidence>
<reference evidence="2" key="1">
    <citation type="submission" date="2018-05" db="EMBL/GenBank/DDBJ databases">
        <authorList>
            <person name="Lanie J.A."/>
            <person name="Ng W.-L."/>
            <person name="Kazmierczak K.M."/>
            <person name="Andrzejewski T.M."/>
            <person name="Davidsen T.M."/>
            <person name="Wayne K.J."/>
            <person name="Tettelin H."/>
            <person name="Glass J.I."/>
            <person name="Rusch D."/>
            <person name="Podicherti R."/>
            <person name="Tsui H.-C.T."/>
            <person name="Winkler M.E."/>
        </authorList>
    </citation>
    <scope>NUCLEOTIDE SEQUENCE</scope>
</reference>
<evidence type="ECO:0000256" key="1">
    <source>
        <dbReference type="SAM" id="MobiDB-lite"/>
    </source>
</evidence>
<feature type="compositionally biased region" description="Basic and acidic residues" evidence="1">
    <location>
        <begin position="1"/>
        <end position="18"/>
    </location>
</feature>
<protein>
    <submittedName>
        <fullName evidence="2">Uncharacterized protein</fullName>
    </submittedName>
</protein>
<dbReference type="AlphaFoldDB" id="A0A382EDL9"/>
<sequence length="92" mass="11308">MGIPKSRIDQSRQLDRTLVRKRRNHTRQKDWHKKDNLFYHPDGYVRVKAYHRWDSCHRDDENVKKQIVMEKYLQKEFKKLANNLDTAHCNMV</sequence>
<name>A0A382EDL9_9ZZZZ</name>
<feature type="region of interest" description="Disordered" evidence="1">
    <location>
        <begin position="1"/>
        <end position="29"/>
    </location>
</feature>
<accession>A0A382EDL9</accession>
<proteinExistence type="predicted"/>
<dbReference type="EMBL" id="UINC01043989">
    <property type="protein sequence ID" value="SVB48808.1"/>
    <property type="molecule type" value="Genomic_DNA"/>
</dbReference>
<organism evidence="2">
    <name type="scientific">marine metagenome</name>
    <dbReference type="NCBI Taxonomy" id="408172"/>
    <lineage>
        <taxon>unclassified sequences</taxon>
        <taxon>metagenomes</taxon>
        <taxon>ecological metagenomes</taxon>
    </lineage>
</organism>